<feature type="transmembrane region" description="Helical" evidence="5">
    <location>
        <begin position="269"/>
        <end position="290"/>
    </location>
</feature>
<protein>
    <submittedName>
        <fullName evidence="8">FRRS1-like protein</fullName>
    </submittedName>
</protein>
<feature type="transmembrane region" description="Helical" evidence="5">
    <location>
        <begin position="362"/>
        <end position="381"/>
    </location>
</feature>
<keyword evidence="5" id="KW-0812">Transmembrane</keyword>
<accession>A0ABY7DX13</accession>
<keyword evidence="9" id="KW-1185">Reference proteome</keyword>
<dbReference type="EMBL" id="CP111015">
    <property type="protein sequence ID" value="WAR02272.1"/>
    <property type="molecule type" value="Genomic_DNA"/>
</dbReference>
<gene>
    <name evidence="8" type="ORF">MAR_008830</name>
</gene>
<name>A0ABY7DX13_MYAAR</name>
<feature type="signal peptide" evidence="6">
    <location>
        <begin position="1"/>
        <end position="17"/>
    </location>
</feature>
<evidence type="ECO:0000256" key="6">
    <source>
        <dbReference type="SAM" id="SignalP"/>
    </source>
</evidence>
<evidence type="ECO:0000313" key="9">
    <source>
        <dbReference type="Proteomes" id="UP001164746"/>
    </source>
</evidence>
<evidence type="ECO:0000313" key="8">
    <source>
        <dbReference type="EMBL" id="WAR02272.1"/>
    </source>
</evidence>
<dbReference type="SMART" id="SM00664">
    <property type="entry name" value="DoH"/>
    <property type="match status" value="1"/>
</dbReference>
<organism evidence="8 9">
    <name type="scientific">Mya arenaria</name>
    <name type="common">Soft-shell clam</name>
    <dbReference type="NCBI Taxonomy" id="6604"/>
    <lineage>
        <taxon>Eukaryota</taxon>
        <taxon>Metazoa</taxon>
        <taxon>Spiralia</taxon>
        <taxon>Lophotrochozoa</taxon>
        <taxon>Mollusca</taxon>
        <taxon>Bivalvia</taxon>
        <taxon>Autobranchia</taxon>
        <taxon>Heteroconchia</taxon>
        <taxon>Euheterodonta</taxon>
        <taxon>Imparidentia</taxon>
        <taxon>Neoheterodontei</taxon>
        <taxon>Myida</taxon>
        <taxon>Myoidea</taxon>
        <taxon>Myidae</taxon>
        <taxon>Mya</taxon>
    </lineage>
</organism>
<proteinExistence type="predicted"/>
<keyword evidence="3 6" id="KW-0732">Signal</keyword>
<sequence length="495" mass="54690">MGQLAMVGVCVLGKCMGQLAMTCGCVLGKCMGQLAMVGVCVLGKCMGQLAMTCGCVLGTISRHSERPVISQSKIDFLSLYTGDSSSGTTDGPVGVNMGYNIHIQLLIYTWSMSISKNISRGVADENEADDVVLSLTCARPLSGYCAIGLSSDDKMGDDSVIECVSIEDRVDQQYGLSNMTTKNEDGVLTCKFSRKKVYQAKKKRATGPGPDTFFDMNKDWTLLYAYGKASSGFLNKHDVRPLTSDQKADFQSFMEIGASANDLLYKVHGILMVLAWMLMASAGIFMARFYKEVWPEGMEWCNLKRWFVPLMAMCRPKPGESKRVLFNVAHGSAGSIAHTLSIVNLFSGLWLAEESVTANTNIVLWVFVGWIIFIHTSSHIYDCVKRRDQKNITQKSYNKVDKSPDAGKENSDKCCMDYIKQRFAYIKSTSCSKDLNDKDDGDIPILRYDNTPTVLRCFMNKVTMVKACQTVMFVFAGKQVTVMGIINDVTYSSNT</sequence>
<dbReference type="InterPro" id="IPR005018">
    <property type="entry name" value="DOMON_domain"/>
</dbReference>
<feature type="domain" description="DOMON" evidence="7">
    <location>
        <begin position="144"/>
        <end position="227"/>
    </location>
</feature>
<dbReference type="PANTHER" id="PTHR23130:SF171">
    <property type="entry name" value="OS01G0895300 PROTEIN"/>
    <property type="match status" value="1"/>
</dbReference>
<comment type="subcellular location">
    <subcellularLocation>
        <location evidence="1">Membrane</location>
    </subcellularLocation>
</comment>
<reference evidence="8" key="1">
    <citation type="submission" date="2022-11" db="EMBL/GenBank/DDBJ databases">
        <title>Centuries of genome instability and evolution in soft-shell clam transmissible cancer (bioRxiv).</title>
        <authorList>
            <person name="Hart S.F.M."/>
            <person name="Yonemitsu M.A."/>
            <person name="Giersch R.M."/>
            <person name="Beal B.F."/>
            <person name="Arriagada G."/>
            <person name="Davis B.W."/>
            <person name="Ostrander E.A."/>
            <person name="Goff S.P."/>
            <person name="Metzger M.J."/>
        </authorList>
    </citation>
    <scope>NUCLEOTIDE SEQUENCE</scope>
    <source>
        <strain evidence="8">MELC-2E11</strain>
        <tissue evidence="8">Siphon/mantle</tissue>
    </source>
</reference>
<evidence type="ECO:0000256" key="5">
    <source>
        <dbReference type="SAM" id="Phobius"/>
    </source>
</evidence>
<evidence type="ECO:0000256" key="4">
    <source>
        <dbReference type="ARBA" id="ARBA00023136"/>
    </source>
</evidence>
<feature type="chain" id="PRO_5047312792" evidence="6">
    <location>
        <begin position="18"/>
        <end position="495"/>
    </location>
</feature>
<feature type="transmembrane region" description="Helical" evidence="5">
    <location>
        <begin position="324"/>
        <end position="350"/>
    </location>
</feature>
<evidence type="ECO:0000259" key="7">
    <source>
        <dbReference type="SMART" id="SM00664"/>
    </source>
</evidence>
<keyword evidence="5" id="KW-1133">Transmembrane helix</keyword>
<keyword evidence="2" id="KW-0813">Transport</keyword>
<evidence type="ECO:0000256" key="1">
    <source>
        <dbReference type="ARBA" id="ARBA00004370"/>
    </source>
</evidence>
<evidence type="ECO:0000256" key="3">
    <source>
        <dbReference type="ARBA" id="ARBA00022729"/>
    </source>
</evidence>
<dbReference type="CDD" id="cd08760">
    <property type="entry name" value="Cyt_b561_FRRS1_like"/>
    <property type="match status" value="1"/>
</dbReference>
<dbReference type="PANTHER" id="PTHR23130">
    <property type="entry name" value="CYTOCHROME B561 AND DOMON DOMAIN-CONTAINING PROTEIN"/>
    <property type="match status" value="1"/>
</dbReference>
<evidence type="ECO:0000256" key="2">
    <source>
        <dbReference type="ARBA" id="ARBA00022448"/>
    </source>
</evidence>
<dbReference type="Proteomes" id="UP001164746">
    <property type="component" value="Chromosome 4"/>
</dbReference>
<keyword evidence="4 5" id="KW-0472">Membrane</keyword>